<keyword evidence="3" id="KW-0285">Flavoprotein</keyword>
<feature type="domain" description="NADPH-dependent FMN reductase-like" evidence="6">
    <location>
        <begin position="1"/>
        <end position="145"/>
    </location>
</feature>
<comment type="cofactor">
    <cofactor evidence="1">
        <name>FMN</name>
        <dbReference type="ChEBI" id="CHEBI:58210"/>
    </cofactor>
</comment>
<comment type="caution">
    <text evidence="7">The sequence shown here is derived from an EMBL/GenBank/DDBJ whole genome shotgun (WGS) entry which is preliminary data.</text>
</comment>
<dbReference type="Gene3D" id="3.40.50.360">
    <property type="match status" value="1"/>
</dbReference>
<reference evidence="7 8" key="1">
    <citation type="submission" date="2019-10" db="EMBL/GenBank/DDBJ databases">
        <title>Isolation and characterization of Methanoculleus sp. Wushi-C6 from a hot spring well.</title>
        <authorList>
            <person name="Chen S.-C."/>
            <person name="Lan Z.-H."/>
            <person name="You Y.-T."/>
            <person name="Lai M.-C."/>
        </authorList>
    </citation>
    <scope>NUCLEOTIDE SEQUENCE [LARGE SCALE GENOMIC DNA]</scope>
    <source>
        <strain evidence="7 8">Wushi-C6</strain>
    </source>
</reference>
<keyword evidence="8" id="KW-1185">Reference proteome</keyword>
<dbReference type="Pfam" id="PF03358">
    <property type="entry name" value="FMN_red"/>
    <property type="match status" value="1"/>
</dbReference>
<keyword evidence="4" id="KW-0288">FMN</keyword>
<dbReference type="SUPFAM" id="SSF52218">
    <property type="entry name" value="Flavoproteins"/>
    <property type="match status" value="1"/>
</dbReference>
<dbReference type="InterPro" id="IPR051796">
    <property type="entry name" value="ISF_SsuE-like"/>
</dbReference>
<evidence type="ECO:0000256" key="1">
    <source>
        <dbReference type="ARBA" id="ARBA00001917"/>
    </source>
</evidence>
<dbReference type="Proteomes" id="UP001281203">
    <property type="component" value="Unassembled WGS sequence"/>
</dbReference>
<evidence type="ECO:0000256" key="5">
    <source>
        <dbReference type="ARBA" id="ARBA00038292"/>
    </source>
</evidence>
<accession>A0ABU3X4V3</accession>
<name>A0ABU3X4V3_9EURY</name>
<dbReference type="PANTHER" id="PTHR43278">
    <property type="entry name" value="NAD(P)H-DEPENDENT FMN-CONTAINING OXIDOREDUCTASE YWQN-RELATED"/>
    <property type="match status" value="1"/>
</dbReference>
<dbReference type="InterPro" id="IPR029039">
    <property type="entry name" value="Flavoprotein-like_sf"/>
</dbReference>
<sequence>MKVLVIMGSPRKGNTYRAAQRIEETMRSLGDVEFEYLMLRDVGLEPCRGCMACFEWGEERCPVRDDAPAVGQKLHDADGVIFASPVYGLAVTALMKTFIDRFSYVFHRPRFFDKKALLLVTSGAVGEKDVVDYLDSVASIWGFDVASSAGIVTNPNITPGQARANDQILDDAAREFYRALAEGRERRPGLRSVIIFHAQRASFDELADSAPTDHAYWKEQGWLDAGARYYTDAPVNPLYDVIGRIVERVLRRRIRRDLAAMR</sequence>
<dbReference type="RefSeq" id="WP_317065557.1">
    <property type="nucleotide sequence ID" value="NZ_WBKO01000002.1"/>
</dbReference>
<dbReference type="PANTHER" id="PTHR43278:SF2">
    <property type="entry name" value="IRON-SULFUR FLAVOPROTEIN"/>
    <property type="match status" value="1"/>
</dbReference>
<proteinExistence type="inferred from homology"/>
<protein>
    <submittedName>
        <fullName evidence="7">Flavodoxin family protein</fullName>
    </submittedName>
</protein>
<organism evidence="7 8">
    <name type="scientific">Methanoculleus caldifontis</name>
    <dbReference type="NCBI Taxonomy" id="2651577"/>
    <lineage>
        <taxon>Archaea</taxon>
        <taxon>Methanobacteriati</taxon>
        <taxon>Methanobacteriota</taxon>
        <taxon>Stenosarchaea group</taxon>
        <taxon>Methanomicrobia</taxon>
        <taxon>Methanomicrobiales</taxon>
        <taxon>Methanomicrobiaceae</taxon>
        <taxon>Methanoculleus</taxon>
    </lineage>
</organism>
<comment type="similarity">
    <text evidence="5">Belongs to the SsuE family. Isf subfamily.</text>
</comment>
<evidence type="ECO:0000256" key="2">
    <source>
        <dbReference type="ARBA" id="ARBA00001966"/>
    </source>
</evidence>
<dbReference type="InterPro" id="IPR005025">
    <property type="entry name" value="FMN_Rdtase-like_dom"/>
</dbReference>
<comment type="cofactor">
    <cofactor evidence="2">
        <name>[4Fe-4S] cluster</name>
        <dbReference type="ChEBI" id="CHEBI:49883"/>
    </cofactor>
</comment>
<evidence type="ECO:0000313" key="7">
    <source>
        <dbReference type="EMBL" id="MDV2482466.1"/>
    </source>
</evidence>
<evidence type="ECO:0000256" key="4">
    <source>
        <dbReference type="ARBA" id="ARBA00022643"/>
    </source>
</evidence>
<evidence type="ECO:0000256" key="3">
    <source>
        <dbReference type="ARBA" id="ARBA00022630"/>
    </source>
</evidence>
<gene>
    <name evidence="7" type="ORF">F8E02_10730</name>
</gene>
<dbReference type="EMBL" id="WBKO01000002">
    <property type="protein sequence ID" value="MDV2482466.1"/>
    <property type="molecule type" value="Genomic_DNA"/>
</dbReference>
<evidence type="ECO:0000313" key="8">
    <source>
        <dbReference type="Proteomes" id="UP001281203"/>
    </source>
</evidence>
<evidence type="ECO:0000259" key="6">
    <source>
        <dbReference type="Pfam" id="PF03358"/>
    </source>
</evidence>